<feature type="compositionally biased region" description="Acidic residues" evidence="1">
    <location>
        <begin position="233"/>
        <end position="244"/>
    </location>
</feature>
<dbReference type="GO" id="GO:0003676">
    <property type="term" value="F:nucleic acid binding"/>
    <property type="evidence" value="ECO:0007669"/>
    <property type="project" value="InterPro"/>
</dbReference>
<dbReference type="AlphaFoldDB" id="A0AAE0LLB0"/>
<keyword evidence="3" id="KW-1185">Reference proteome</keyword>
<dbReference type="Proteomes" id="UP001190700">
    <property type="component" value="Unassembled WGS sequence"/>
</dbReference>
<evidence type="ECO:0000313" key="2">
    <source>
        <dbReference type="EMBL" id="KAK3289337.1"/>
    </source>
</evidence>
<organism evidence="2 3">
    <name type="scientific">Cymbomonas tetramitiformis</name>
    <dbReference type="NCBI Taxonomy" id="36881"/>
    <lineage>
        <taxon>Eukaryota</taxon>
        <taxon>Viridiplantae</taxon>
        <taxon>Chlorophyta</taxon>
        <taxon>Pyramimonadophyceae</taxon>
        <taxon>Pyramimonadales</taxon>
        <taxon>Pyramimonadaceae</taxon>
        <taxon>Cymbomonas</taxon>
    </lineage>
</organism>
<dbReference type="InterPro" id="IPR036397">
    <property type="entry name" value="RNaseH_sf"/>
</dbReference>
<feature type="region of interest" description="Disordered" evidence="1">
    <location>
        <begin position="99"/>
        <end position="314"/>
    </location>
</feature>
<dbReference type="Gene3D" id="3.30.420.10">
    <property type="entry name" value="Ribonuclease H-like superfamily/Ribonuclease H"/>
    <property type="match status" value="1"/>
</dbReference>
<name>A0AAE0LLB0_9CHLO</name>
<reference evidence="2 3" key="1">
    <citation type="journal article" date="2015" name="Genome Biol. Evol.">
        <title>Comparative Genomics of a Bacterivorous Green Alga Reveals Evolutionary Causalities and Consequences of Phago-Mixotrophic Mode of Nutrition.</title>
        <authorList>
            <person name="Burns J.A."/>
            <person name="Paasch A."/>
            <person name="Narechania A."/>
            <person name="Kim E."/>
        </authorList>
    </citation>
    <scope>NUCLEOTIDE SEQUENCE [LARGE SCALE GENOMIC DNA]</scope>
    <source>
        <strain evidence="2 3">PLY_AMNH</strain>
    </source>
</reference>
<comment type="caution">
    <text evidence="2">The sequence shown here is derived from an EMBL/GenBank/DDBJ whole genome shotgun (WGS) entry which is preliminary data.</text>
</comment>
<feature type="compositionally biased region" description="Basic and acidic residues" evidence="1">
    <location>
        <begin position="157"/>
        <end position="170"/>
    </location>
</feature>
<evidence type="ECO:0000313" key="3">
    <source>
        <dbReference type="Proteomes" id="UP001190700"/>
    </source>
</evidence>
<feature type="compositionally biased region" description="Acidic residues" evidence="1">
    <location>
        <begin position="173"/>
        <end position="191"/>
    </location>
</feature>
<evidence type="ECO:0000256" key="1">
    <source>
        <dbReference type="SAM" id="MobiDB-lite"/>
    </source>
</evidence>
<gene>
    <name evidence="2" type="ORF">CYMTET_3236</name>
</gene>
<feature type="compositionally biased region" description="Basic and acidic residues" evidence="1">
    <location>
        <begin position="205"/>
        <end position="232"/>
    </location>
</feature>
<feature type="compositionally biased region" description="Basic and acidic residues" evidence="1">
    <location>
        <begin position="130"/>
        <end position="143"/>
    </location>
</feature>
<proteinExistence type="predicted"/>
<protein>
    <recommendedName>
        <fullName evidence="4">RNase H type-1 domain-containing protein</fullName>
    </recommendedName>
</protein>
<dbReference type="EMBL" id="LGRX02000167">
    <property type="protein sequence ID" value="KAK3289337.1"/>
    <property type="molecule type" value="Genomic_DNA"/>
</dbReference>
<evidence type="ECO:0008006" key="4">
    <source>
        <dbReference type="Google" id="ProtNLM"/>
    </source>
</evidence>
<feature type="compositionally biased region" description="Basic and acidic residues" evidence="1">
    <location>
        <begin position="300"/>
        <end position="311"/>
    </location>
</feature>
<feature type="compositionally biased region" description="Acidic residues" evidence="1">
    <location>
        <begin position="144"/>
        <end position="155"/>
    </location>
</feature>
<accession>A0AAE0LLB0</accession>
<sequence>MGTIEKLNAAGTAVELYKVKAHMGIVGNEGADEAAKEACEKGRMVPNTENSDTVTLQALLDQGREEERMIRQKGVKAEVTKRIREHNQTTSHRIQAYRRKLETPPEEWGTRGTGNKRRKTTQESEELEHEMEWLMREQERTTEEQEQDEQWDNEINEMMRREEEQHRETEPPPVEETEEGEEDVQEEEEETGGTGTSNRTSTIRNRAEGEREETAVEVDLRQEVEEIMRAMEEMVEEETEGEGIGEERVGGVAEEPNQTGEEERGTEQEGTTMEPQQELEEILRDLEEEATERDRRRRRQEQELERNRIKTAENTNPYRLMRHLQGDEPMKAVSNRFWKTRDARLTRIILRGRYRVMAATHHDNRRRGTRCPLCQEPWAVYAKGCLVKPEHVLGGCKHMEMRKMITKRSDATTLLIAKALRNARKGGCMIKTHAGKQVNEGKVKRPIPDWVLRRGQCRMDGRDQPGPGHGGDTIPHCVDIFMVEGTEMHRAGYNYTQERAKRDVKMIHLIEVTYTQDTEWEKALKDKYVKYAPLVKLLESNGFKAMLHVIVIGHTGTIYEHSNRALTKHLGFNKQEAAKLLAEIHKTATGFAKSIYTLYRERVDKHPKEPD</sequence>